<dbReference type="EMBL" id="KV417501">
    <property type="protein sequence ID" value="KZP28839.1"/>
    <property type="molecule type" value="Genomic_DNA"/>
</dbReference>
<evidence type="ECO:0000313" key="3">
    <source>
        <dbReference type="EMBL" id="KZP28843.1"/>
    </source>
</evidence>
<evidence type="ECO:0000313" key="2">
    <source>
        <dbReference type="EMBL" id="KZP28839.1"/>
    </source>
</evidence>
<dbReference type="PROSITE" id="PS50088">
    <property type="entry name" value="ANK_REPEAT"/>
    <property type="match status" value="1"/>
</dbReference>
<feature type="repeat" description="ANK" evidence="1">
    <location>
        <begin position="151"/>
        <end position="177"/>
    </location>
</feature>
<dbReference type="InterPro" id="IPR002110">
    <property type="entry name" value="Ankyrin_rpt"/>
</dbReference>
<organism evidence="3 4">
    <name type="scientific">Athelia psychrophila</name>
    <dbReference type="NCBI Taxonomy" id="1759441"/>
    <lineage>
        <taxon>Eukaryota</taxon>
        <taxon>Fungi</taxon>
        <taxon>Dikarya</taxon>
        <taxon>Basidiomycota</taxon>
        <taxon>Agaricomycotina</taxon>
        <taxon>Agaricomycetes</taxon>
        <taxon>Agaricomycetidae</taxon>
        <taxon>Atheliales</taxon>
        <taxon>Atheliaceae</taxon>
        <taxon>Athelia</taxon>
    </lineage>
</organism>
<keyword evidence="4" id="KW-1185">Reference proteome</keyword>
<dbReference type="PROSITE" id="PS50297">
    <property type="entry name" value="ANK_REP_REGION"/>
    <property type="match status" value="1"/>
</dbReference>
<proteinExistence type="predicted"/>
<gene>
    <name evidence="2" type="ORF">FIBSPDRAFT_1039207</name>
    <name evidence="3" type="ORF">FIBSPDRAFT_1039210</name>
</gene>
<keyword evidence="1" id="KW-0040">ANK repeat</keyword>
<protein>
    <submittedName>
        <fullName evidence="3">Uncharacterized protein</fullName>
    </submittedName>
</protein>
<dbReference type="Pfam" id="PF13606">
    <property type="entry name" value="Ank_3"/>
    <property type="match status" value="1"/>
</dbReference>
<evidence type="ECO:0000313" key="4">
    <source>
        <dbReference type="Proteomes" id="UP000076532"/>
    </source>
</evidence>
<dbReference type="OrthoDB" id="432970at2759"/>
<dbReference type="SUPFAM" id="SSF48403">
    <property type="entry name" value="Ankyrin repeat"/>
    <property type="match status" value="1"/>
</dbReference>
<dbReference type="EMBL" id="KV417501">
    <property type="protein sequence ID" value="KZP28843.1"/>
    <property type="molecule type" value="Genomic_DNA"/>
</dbReference>
<dbReference type="STRING" id="436010.A0A166RZY6"/>
<dbReference type="InterPro" id="IPR036770">
    <property type="entry name" value="Ankyrin_rpt-contain_sf"/>
</dbReference>
<sequence length="394" mass="44934">MPASKSKPQLPRNFIDSINAEYKYRKVCLPLLPVFHDTRMRILGSLKSPDEFMSSFEINTEDPLPDCTYLHHAACFGDIILTCEMIRMGARIDTPNGEGVTALYGALSKLEIYTKHLAKKPSAGLEATCRRVAKVAMILIEHHADVNLVLDGWTLLNFACMVPHWEIIEMLLQYGADPFPPSFGIPPIANLDDAGAQRFMHLVRKYAQKPLVKPLLPCPCFSGLPLVECHAKTDKPYPGHHVCICSSEKRFEHCCEPRRLGVYEEWDDASQRIKIHMASSPSCDPAEEDRDHPLYSAKKEITKKFRFKDAQCGTVDMLRYLNCWSKESPVDGSQEWRIQMITVLYKFSFLWIDTDPAFKYAMGRAEFIPWPTGKQRSKIFCQARQTTWNALVDD</sequence>
<reference evidence="3 4" key="1">
    <citation type="journal article" date="2016" name="Mol. Biol. Evol.">
        <title>Comparative Genomics of Early-Diverging Mushroom-Forming Fungi Provides Insights into the Origins of Lignocellulose Decay Capabilities.</title>
        <authorList>
            <person name="Nagy L.G."/>
            <person name="Riley R."/>
            <person name="Tritt A."/>
            <person name="Adam C."/>
            <person name="Daum C."/>
            <person name="Floudas D."/>
            <person name="Sun H."/>
            <person name="Yadav J.S."/>
            <person name="Pangilinan J."/>
            <person name="Larsson K.H."/>
            <person name="Matsuura K."/>
            <person name="Barry K."/>
            <person name="Labutti K."/>
            <person name="Kuo R."/>
            <person name="Ohm R.A."/>
            <person name="Bhattacharya S.S."/>
            <person name="Shirouzu T."/>
            <person name="Yoshinaga Y."/>
            <person name="Martin F.M."/>
            <person name="Grigoriev I.V."/>
            <person name="Hibbett D.S."/>
        </authorList>
    </citation>
    <scope>NUCLEOTIDE SEQUENCE [LARGE SCALE GENOMIC DNA]</scope>
    <source>
        <strain evidence="3 4">CBS 109695</strain>
    </source>
</reference>
<dbReference type="SMART" id="SM00248">
    <property type="entry name" value="ANK"/>
    <property type="match status" value="3"/>
</dbReference>
<dbReference type="AlphaFoldDB" id="A0A166RZY6"/>
<dbReference type="Gene3D" id="1.25.40.20">
    <property type="entry name" value="Ankyrin repeat-containing domain"/>
    <property type="match status" value="1"/>
</dbReference>
<name>A0A166RZY6_9AGAM</name>
<dbReference type="Proteomes" id="UP000076532">
    <property type="component" value="Unassembled WGS sequence"/>
</dbReference>
<evidence type="ECO:0000256" key="1">
    <source>
        <dbReference type="PROSITE-ProRule" id="PRU00023"/>
    </source>
</evidence>
<accession>A0A166RZY6</accession>